<dbReference type="STRING" id="765177.Desmu_0648"/>
<accession>E8R8Y0</accession>
<dbReference type="GeneID" id="10153342"/>
<protein>
    <recommendedName>
        <fullName evidence="4">Cobalt transport protein</fullName>
    </recommendedName>
</protein>
<gene>
    <name evidence="2" type="ordered locus">Desmu_0648</name>
</gene>
<keyword evidence="1" id="KW-0472">Membrane</keyword>
<dbReference type="HOGENOM" id="CLU_1168540_0_0_2"/>
<name>E8R8Y0_DESM0</name>
<evidence type="ECO:0000313" key="2">
    <source>
        <dbReference type="EMBL" id="ADV64956.1"/>
    </source>
</evidence>
<evidence type="ECO:0008006" key="4">
    <source>
        <dbReference type="Google" id="ProtNLM"/>
    </source>
</evidence>
<keyword evidence="3" id="KW-1185">Reference proteome</keyword>
<organism evidence="2 3">
    <name type="scientific">Desulfurococcus mucosus (strain ATCC 35584 / DSM 2162 / JCM 9187 / O7/1)</name>
    <dbReference type="NCBI Taxonomy" id="765177"/>
    <lineage>
        <taxon>Archaea</taxon>
        <taxon>Thermoproteota</taxon>
        <taxon>Thermoprotei</taxon>
        <taxon>Desulfurococcales</taxon>
        <taxon>Desulfurococcaceae</taxon>
        <taxon>Desulfurococcus</taxon>
    </lineage>
</organism>
<proteinExistence type="predicted"/>
<feature type="transmembrane region" description="Helical" evidence="1">
    <location>
        <begin position="46"/>
        <end position="64"/>
    </location>
</feature>
<feature type="transmembrane region" description="Helical" evidence="1">
    <location>
        <begin position="21"/>
        <end position="40"/>
    </location>
</feature>
<dbReference type="eggNOG" id="arCOG10273">
    <property type="taxonomic scope" value="Archaea"/>
</dbReference>
<dbReference type="AlphaFoldDB" id="E8R8Y0"/>
<keyword evidence="1" id="KW-1133">Transmembrane helix</keyword>
<dbReference type="Proteomes" id="UP000001068">
    <property type="component" value="Chromosome"/>
</dbReference>
<sequence>MIRDLAYMFLQSRRDPGFSTLGKVTYSVGLILLLVASRTIGNQLLYYIYPAIVLLVELLFLSRLRGHRVVLNGLKLVALFTVISVALTMFFPLPGGARLQPGEAVAGAVRVVAFFLAFTQLFQLITVEEWRGILARIGLRDQAMAFTLALSQLPLTILYFSEALTTVSLKHRGVSKGSILTPLIYHAALSTRSRLEALLQYPVKPVHAELTVVRPRDAHLYLVLATLASLLMLDAVF</sequence>
<dbReference type="EMBL" id="CP002363">
    <property type="protein sequence ID" value="ADV64956.1"/>
    <property type="molecule type" value="Genomic_DNA"/>
</dbReference>
<reference evidence="3" key="1">
    <citation type="submission" date="2010-11" db="EMBL/GenBank/DDBJ databases">
        <title>The complete genome of Desulfurococcus mucosus DSM 2162.</title>
        <authorList>
            <consortium name="US DOE Joint Genome Institute (JGI-PGF)"/>
            <person name="Lucas S."/>
            <person name="Copeland A."/>
            <person name="Lapidus A."/>
            <person name="Bruce D."/>
            <person name="Goodwin L."/>
            <person name="Pitluck S."/>
            <person name="Kyrpides N."/>
            <person name="Mavromatis K."/>
            <person name="Pagani I."/>
            <person name="Ivanova N."/>
            <person name="Ovchinnikova G."/>
            <person name="Chertkov O."/>
            <person name="Held B."/>
            <person name="Brettin T."/>
            <person name="Detter J.C."/>
            <person name="Tapia R."/>
            <person name="Han C."/>
            <person name="Land M."/>
            <person name="Hauser L."/>
            <person name="Markowitz V."/>
            <person name="Cheng J.-F."/>
            <person name="Hugenholtz P."/>
            <person name="Woyke T."/>
            <person name="Wu D."/>
            <person name="Wirth R."/>
            <person name="Bilek Y."/>
            <person name="Hader T."/>
            <person name="Klenk H.-P."/>
            <person name="Eisen J.A."/>
        </authorList>
    </citation>
    <scope>NUCLEOTIDE SEQUENCE [LARGE SCALE GENOMIC DNA]</scope>
    <source>
        <strain evidence="3">ATCC 35584 / DSM 2162 / JCM 9187 / O7/1</strain>
    </source>
</reference>
<feature type="transmembrane region" description="Helical" evidence="1">
    <location>
        <begin position="76"/>
        <end position="93"/>
    </location>
</feature>
<feature type="transmembrane region" description="Helical" evidence="1">
    <location>
        <begin position="105"/>
        <end position="122"/>
    </location>
</feature>
<dbReference type="KEGG" id="dmu:Desmu_0648"/>
<evidence type="ECO:0000256" key="1">
    <source>
        <dbReference type="SAM" id="Phobius"/>
    </source>
</evidence>
<dbReference type="OrthoDB" id="382556at2157"/>
<evidence type="ECO:0000313" key="3">
    <source>
        <dbReference type="Proteomes" id="UP000001068"/>
    </source>
</evidence>
<reference evidence="2 3" key="2">
    <citation type="journal article" date="2011" name="Stand. Genomic Sci.">
        <title>Complete genome sequence of Desulfurococcus mucosus type strain (O7/1).</title>
        <authorList>
            <person name="Wirth R."/>
            <person name="Chertkov O."/>
            <person name="Held B."/>
            <person name="Lapidus A."/>
            <person name="Nolan M."/>
            <person name="Lucas S."/>
            <person name="Hammon N."/>
            <person name="Deshpande S."/>
            <person name="Cheng J.F."/>
            <person name="Tapia R."/>
            <person name="Han C."/>
            <person name="Goodwin L."/>
            <person name="Pitluck S."/>
            <person name="Liolios K."/>
            <person name="Ioanna P."/>
            <person name="Ivanova N."/>
            <person name="Mavromatis K."/>
            <person name="Mikhailova N."/>
            <person name="Pati A."/>
            <person name="Chen A."/>
            <person name="Palaniappan K."/>
            <person name="Land M."/>
            <person name="Hauser L."/>
            <person name="Chang Y.J."/>
            <person name="Jeffries C.D."/>
            <person name="Bilek Y."/>
            <person name="Hader T."/>
            <person name="Rohde M."/>
            <person name="Spring S."/>
            <person name="Sikorski J."/>
            <person name="Goker M."/>
            <person name="Woyke T."/>
            <person name="Bristow J."/>
            <person name="Eisen J.A."/>
            <person name="Markowitz V."/>
            <person name="Hugenholtz P."/>
            <person name="Kyrpides N.C."/>
            <person name="Klenk H.P."/>
        </authorList>
    </citation>
    <scope>NUCLEOTIDE SEQUENCE [LARGE SCALE GENOMIC DNA]</scope>
    <source>
        <strain evidence="3">ATCC 35584 / DSM 2162 / JCM 9187 / O7/1</strain>
    </source>
</reference>
<dbReference type="RefSeq" id="WP_013562178.1">
    <property type="nucleotide sequence ID" value="NC_014961.1"/>
</dbReference>
<keyword evidence="1" id="KW-0812">Transmembrane</keyword>